<evidence type="ECO:0000313" key="5">
    <source>
        <dbReference type="EMBL" id="JAC03256.1"/>
    </source>
</evidence>
<name>W8BPS8_CERCA</name>
<gene>
    <name evidence="5" type="primary">TEN2</name>
    <name evidence="4" type="ORF">CCAP1982_LOCUS6053</name>
</gene>
<keyword evidence="6" id="KW-1185">Reference proteome</keyword>
<feature type="domain" description="EGF-like" evidence="3">
    <location>
        <begin position="95"/>
        <end position="128"/>
    </location>
</feature>
<dbReference type="SMART" id="SM00181">
    <property type="entry name" value="EGF"/>
    <property type="match status" value="3"/>
</dbReference>
<dbReference type="Proteomes" id="UP000606786">
    <property type="component" value="Unassembled WGS sequence"/>
</dbReference>
<reference evidence="4" key="3">
    <citation type="submission" date="2020-11" db="EMBL/GenBank/DDBJ databases">
        <authorList>
            <person name="Whitehead M."/>
        </authorList>
    </citation>
    <scope>NUCLEOTIDE SEQUENCE</scope>
    <source>
        <strain evidence="4">EGII</strain>
    </source>
</reference>
<dbReference type="OrthoDB" id="409374at2759"/>
<dbReference type="PANTHER" id="PTHR24047">
    <property type="entry name" value="FI01909P-RELATED"/>
    <property type="match status" value="1"/>
</dbReference>
<evidence type="ECO:0000256" key="2">
    <source>
        <dbReference type="SAM" id="SignalP"/>
    </source>
</evidence>
<feature type="signal peptide" evidence="2">
    <location>
        <begin position="1"/>
        <end position="22"/>
    </location>
</feature>
<dbReference type="EMBL" id="CAJHJT010000012">
    <property type="protein sequence ID" value="CAD6997412.1"/>
    <property type="molecule type" value="Genomic_DNA"/>
</dbReference>
<organism evidence="5">
    <name type="scientific">Ceratitis capitata</name>
    <name type="common">Mediterranean fruit fly</name>
    <name type="synonym">Tephritis capitata</name>
    <dbReference type="NCBI Taxonomy" id="7213"/>
    <lineage>
        <taxon>Eukaryota</taxon>
        <taxon>Metazoa</taxon>
        <taxon>Ecdysozoa</taxon>
        <taxon>Arthropoda</taxon>
        <taxon>Hexapoda</taxon>
        <taxon>Insecta</taxon>
        <taxon>Pterygota</taxon>
        <taxon>Neoptera</taxon>
        <taxon>Endopterygota</taxon>
        <taxon>Diptera</taxon>
        <taxon>Brachycera</taxon>
        <taxon>Muscomorpha</taxon>
        <taxon>Tephritoidea</taxon>
        <taxon>Tephritidae</taxon>
        <taxon>Ceratitis</taxon>
        <taxon>Ceratitis</taxon>
    </lineage>
</organism>
<feature type="transmembrane region" description="Helical" evidence="1">
    <location>
        <begin position="191"/>
        <end position="214"/>
    </location>
</feature>
<protein>
    <submittedName>
        <fullName evidence="4">(Mediterranean fruit fly) hypothetical protein</fullName>
    </submittedName>
    <submittedName>
        <fullName evidence="5">Teneurin-2</fullName>
    </submittedName>
</protein>
<dbReference type="EMBL" id="GAMC01003300">
    <property type="protein sequence ID" value="JAC03256.1"/>
    <property type="molecule type" value="mRNA"/>
</dbReference>
<dbReference type="InterPro" id="IPR000742">
    <property type="entry name" value="EGF"/>
</dbReference>
<reference evidence="5" key="2">
    <citation type="journal article" date="2014" name="BMC Genomics">
        <title>A genomic perspective to assessing quality of mass-reared SIT flies used in Mediterranean fruit fly (Ceratitis capitata) eradication in California.</title>
        <authorList>
            <person name="Calla B."/>
            <person name="Hall B."/>
            <person name="Hou S."/>
            <person name="Geib S.M."/>
        </authorList>
    </citation>
    <scope>NUCLEOTIDE SEQUENCE</scope>
</reference>
<feature type="domain" description="EGF-like" evidence="3">
    <location>
        <begin position="52"/>
        <end position="85"/>
    </location>
</feature>
<sequence length="242" mass="26654">MSIVKLIVIITVIVPITQVVAGNYCTKRDEHGNQVRYCCTGSKGDGWNCEFICDNDCENGTCIAPQRCVCNKGFKNSAGPRSSCVPIESVLQPRICSQHCRNGTCVEGLCTCAPGWTLQASASGDICIPQCVKTVGNVTHGCINGYCVAPGACMCNEGYELLPNNEFECTINPVANDHYLKRKLVEIWKDYFWLVIGAAVLLILLFACCCRLCWKCYLNFAKAKSHKDSRKDCIEENCQPLV</sequence>
<dbReference type="Gene3D" id="2.10.25.10">
    <property type="entry name" value="Laminin"/>
    <property type="match status" value="2"/>
</dbReference>
<evidence type="ECO:0000259" key="3">
    <source>
        <dbReference type="SMART" id="SM00181"/>
    </source>
</evidence>
<dbReference type="KEGG" id="ccat:105664653"/>
<reference evidence="5" key="1">
    <citation type="submission" date="2013-07" db="EMBL/GenBank/DDBJ databases">
        <authorList>
            <person name="Geib S."/>
        </authorList>
    </citation>
    <scope>NUCLEOTIDE SEQUENCE</scope>
</reference>
<feature type="domain" description="EGF-like" evidence="3">
    <location>
        <begin position="130"/>
        <end position="170"/>
    </location>
</feature>
<dbReference type="PANTHER" id="PTHR24047:SF29">
    <property type="entry name" value="EATER-RELATED"/>
    <property type="match status" value="1"/>
</dbReference>
<keyword evidence="1" id="KW-0812">Transmembrane</keyword>
<dbReference type="EMBL" id="GAMC01003299">
    <property type="protein sequence ID" value="JAC03257.1"/>
    <property type="molecule type" value="mRNA"/>
</dbReference>
<feature type="chain" id="PRO_5007737118" evidence="2">
    <location>
        <begin position="23"/>
        <end position="242"/>
    </location>
</feature>
<keyword evidence="1" id="KW-0472">Membrane</keyword>
<accession>W8BPS8</accession>
<keyword evidence="2" id="KW-0732">Signal</keyword>
<evidence type="ECO:0000256" key="1">
    <source>
        <dbReference type="SAM" id="Phobius"/>
    </source>
</evidence>
<evidence type="ECO:0000313" key="6">
    <source>
        <dbReference type="Proteomes" id="UP000606786"/>
    </source>
</evidence>
<keyword evidence="1" id="KW-1133">Transmembrane helix</keyword>
<dbReference type="GeneID" id="105664653"/>
<evidence type="ECO:0000313" key="4">
    <source>
        <dbReference type="EMBL" id="CAD6997412.1"/>
    </source>
</evidence>
<dbReference type="AlphaFoldDB" id="W8BPS8"/>
<dbReference type="InterPro" id="IPR053255">
    <property type="entry name" value="EGF-like_domain"/>
</dbReference>
<proteinExistence type="evidence at transcript level"/>